<evidence type="ECO:0000256" key="7">
    <source>
        <dbReference type="ARBA" id="ARBA00023014"/>
    </source>
</evidence>
<keyword evidence="6" id="KW-0408">Iron</keyword>
<dbReference type="GO" id="GO:0003677">
    <property type="term" value="F:DNA binding"/>
    <property type="evidence" value="ECO:0007669"/>
    <property type="project" value="UniProtKB-KW"/>
</dbReference>
<keyword evidence="7" id="KW-0411">Iron-sulfur</keyword>
<gene>
    <name evidence="12" type="ORF">TAV2_LOCUS21873</name>
</gene>
<keyword evidence="5" id="KW-0479">Metal-binding</keyword>
<evidence type="ECO:0000256" key="4">
    <source>
        <dbReference type="ARBA" id="ARBA00022485"/>
    </source>
</evidence>
<dbReference type="GO" id="GO:0005634">
    <property type="term" value="C:nucleus"/>
    <property type="evidence" value="ECO:0007669"/>
    <property type="project" value="UniProtKB-SubCell"/>
</dbReference>
<keyword evidence="13" id="KW-1185">Reference proteome</keyword>
<dbReference type="GO" id="GO:0046872">
    <property type="term" value="F:metal ion binding"/>
    <property type="evidence" value="ECO:0007669"/>
    <property type="project" value="UniProtKB-KW"/>
</dbReference>
<evidence type="ECO:0000313" key="12">
    <source>
        <dbReference type="EMBL" id="CAH2074154.1"/>
    </source>
</evidence>
<evidence type="ECO:0000256" key="8">
    <source>
        <dbReference type="ARBA" id="ARBA00023125"/>
    </source>
</evidence>
<feature type="compositionally biased region" description="Basic and acidic residues" evidence="10">
    <location>
        <begin position="154"/>
        <end position="167"/>
    </location>
</feature>
<evidence type="ECO:0000256" key="1">
    <source>
        <dbReference type="ARBA" id="ARBA00001966"/>
    </source>
</evidence>
<comment type="subcellular location">
    <subcellularLocation>
        <location evidence="2">Nucleus</location>
    </subcellularLocation>
</comment>
<feature type="compositionally biased region" description="Polar residues" evidence="10">
    <location>
        <begin position="114"/>
        <end position="131"/>
    </location>
</feature>
<dbReference type="SMART" id="SM00525">
    <property type="entry name" value="FES"/>
    <property type="match status" value="1"/>
</dbReference>
<accession>A0AAU9SZ22</accession>
<proteinExistence type="inferred from homology"/>
<evidence type="ECO:0000256" key="3">
    <source>
        <dbReference type="ARBA" id="ARBA00005646"/>
    </source>
</evidence>
<feature type="compositionally biased region" description="Polar residues" evidence="10">
    <location>
        <begin position="561"/>
        <end position="575"/>
    </location>
</feature>
<dbReference type="CDD" id="cd00056">
    <property type="entry name" value="ENDO3c"/>
    <property type="match status" value="1"/>
</dbReference>
<keyword evidence="4" id="KW-0004">4Fe-4S</keyword>
<feature type="region of interest" description="Disordered" evidence="10">
    <location>
        <begin position="492"/>
        <end position="511"/>
    </location>
</feature>
<evidence type="ECO:0000256" key="2">
    <source>
        <dbReference type="ARBA" id="ARBA00004123"/>
    </source>
</evidence>
<feature type="region of interest" description="Disordered" evidence="10">
    <location>
        <begin position="896"/>
        <end position="915"/>
    </location>
</feature>
<evidence type="ECO:0000256" key="6">
    <source>
        <dbReference type="ARBA" id="ARBA00023004"/>
    </source>
</evidence>
<dbReference type="AlphaFoldDB" id="A0AAU9SZ22"/>
<dbReference type="GO" id="GO:0051539">
    <property type="term" value="F:4 iron, 4 sulfur cluster binding"/>
    <property type="evidence" value="ECO:0007669"/>
    <property type="project" value="UniProtKB-KW"/>
</dbReference>
<dbReference type="GO" id="GO:0035514">
    <property type="term" value="F:DNA demethylase activity"/>
    <property type="evidence" value="ECO:0007669"/>
    <property type="project" value="InterPro"/>
</dbReference>
<feature type="region of interest" description="Disordered" evidence="10">
    <location>
        <begin position="517"/>
        <end position="575"/>
    </location>
</feature>
<evidence type="ECO:0000313" key="13">
    <source>
        <dbReference type="Proteomes" id="UP000836841"/>
    </source>
</evidence>
<dbReference type="PANTHER" id="PTHR46213:SF27">
    <property type="entry name" value="TRANSCRIPTIONAL ACTIVATOR DEMETER"/>
    <property type="match status" value="1"/>
</dbReference>
<dbReference type="Proteomes" id="UP000836841">
    <property type="component" value="Chromosome 6"/>
</dbReference>
<feature type="compositionally biased region" description="Basic residues" evidence="10">
    <location>
        <begin position="541"/>
        <end position="551"/>
    </location>
</feature>
<comment type="similarity">
    <text evidence="3">Belongs to the DNA glycosylase family. DEMETER subfamily.</text>
</comment>
<dbReference type="InterPro" id="IPR003651">
    <property type="entry name" value="Endonuclease3_FeS-loop_motif"/>
</dbReference>
<keyword evidence="8" id="KW-0238">DNA-binding</keyword>
<comment type="cofactor">
    <cofactor evidence="1">
        <name>[4Fe-4S] cluster</name>
        <dbReference type="ChEBI" id="CHEBI:49883"/>
    </cofactor>
</comment>
<dbReference type="SUPFAM" id="SSF48150">
    <property type="entry name" value="DNA-glycosylase"/>
    <property type="match status" value="1"/>
</dbReference>
<organism evidence="12 13">
    <name type="scientific">Thlaspi arvense</name>
    <name type="common">Field penny-cress</name>
    <dbReference type="NCBI Taxonomy" id="13288"/>
    <lineage>
        <taxon>Eukaryota</taxon>
        <taxon>Viridiplantae</taxon>
        <taxon>Streptophyta</taxon>
        <taxon>Embryophyta</taxon>
        <taxon>Tracheophyta</taxon>
        <taxon>Spermatophyta</taxon>
        <taxon>Magnoliopsida</taxon>
        <taxon>eudicotyledons</taxon>
        <taxon>Gunneridae</taxon>
        <taxon>Pentapetalae</taxon>
        <taxon>rosids</taxon>
        <taxon>malvids</taxon>
        <taxon>Brassicales</taxon>
        <taxon>Brassicaceae</taxon>
        <taxon>Thlaspideae</taxon>
        <taxon>Thlaspi</taxon>
    </lineage>
</organism>
<dbReference type="GO" id="GO:0006284">
    <property type="term" value="P:base-excision repair"/>
    <property type="evidence" value="ECO:0007669"/>
    <property type="project" value="InterPro"/>
</dbReference>
<feature type="region of interest" description="Disordered" evidence="10">
    <location>
        <begin position="105"/>
        <end position="234"/>
    </location>
</feature>
<dbReference type="Pfam" id="PF15628">
    <property type="entry name" value="RRM_DME"/>
    <property type="match status" value="1"/>
</dbReference>
<dbReference type="SMART" id="SM00478">
    <property type="entry name" value="ENDO3c"/>
    <property type="match status" value="1"/>
</dbReference>
<reference evidence="12 13" key="1">
    <citation type="submission" date="2022-03" db="EMBL/GenBank/DDBJ databases">
        <authorList>
            <person name="Nunn A."/>
            <person name="Chopra R."/>
            <person name="Nunn A."/>
            <person name="Contreras Garrido A."/>
        </authorList>
    </citation>
    <scope>NUCLEOTIDE SEQUENCE [LARGE SCALE GENOMIC DNA]</scope>
</reference>
<feature type="domain" description="HhH-GPD" evidence="11">
    <location>
        <begin position="664"/>
        <end position="806"/>
    </location>
</feature>
<feature type="compositionally biased region" description="Basic and acidic residues" evidence="10">
    <location>
        <begin position="650"/>
        <end position="668"/>
    </location>
</feature>
<dbReference type="InterPro" id="IPR011257">
    <property type="entry name" value="DNA_glycosylase"/>
</dbReference>
<dbReference type="InterPro" id="IPR023170">
    <property type="entry name" value="HhH_base_excis_C"/>
</dbReference>
<dbReference type="GO" id="GO:0141166">
    <property type="term" value="P:chromosomal 5-methylcytosine DNA demethylation pathway"/>
    <property type="evidence" value="ECO:0007669"/>
    <property type="project" value="InterPro"/>
</dbReference>
<dbReference type="InterPro" id="IPR028925">
    <property type="entry name" value="RRM_DME"/>
</dbReference>
<dbReference type="PANTHER" id="PTHR46213">
    <property type="entry name" value="TRANSCRIPTIONAL ACTIVATOR DEMETER"/>
    <property type="match status" value="1"/>
</dbReference>
<dbReference type="GO" id="GO:0019104">
    <property type="term" value="F:DNA N-glycosylase activity"/>
    <property type="evidence" value="ECO:0007669"/>
    <property type="project" value="InterPro"/>
</dbReference>
<feature type="compositionally biased region" description="Basic and acidic residues" evidence="10">
    <location>
        <begin position="190"/>
        <end position="210"/>
    </location>
</feature>
<evidence type="ECO:0000259" key="11">
    <source>
        <dbReference type="SMART" id="SM00478"/>
    </source>
</evidence>
<dbReference type="InterPro" id="IPR003265">
    <property type="entry name" value="HhH-GPD_domain"/>
</dbReference>
<sequence>MESETDDFQCMGSWIPITPSKPLQGRSSVVVDEQAGIRNTAGYVEPVHGNNGLIKSGSFQGGYTEFDESDDLWASGLSFTSLLSGGDNLFQVPHQYGALNSPPRIEADGPIRESSFQPVPSTPSLCRTGQANGFLESDKRTQSFVDPPAVKPTEVAEQKDDSRKNDLGFDLNKTPTKKPSTNKKKYLPKVLKDDKPKRKEEIVKSKETGSGKKKKAQKTNLKESATKNNAGGKSCRKALSFDLDKTGDARQGDYQPLVPFGNLHVEIGADYQPLLQFSNLHLASVKQHRRPLFLHTYLLAGGGNRQPIDARQDNYQPLVPFGNLHLASGSELVMSTGGQQHGKRQHEKEDAMVPFVAKKQKPRPKVDIDAETTKLWNLLMGKGEKERHEEMDKEKEKWWEEERRVLERRAHSFISIMHLVQGDRRFSPWKGSVVDSVVGVFLTQNVSDHLSSSAFMSLASRFPPKSRKKVETERNSRSVVVVEDPEGFILNSDEIPSDWKKGPPNPSSSYELEDIEDFGMQGGGKGKKKNAPRRQGGNVPRKFKGQKKASKAHGVAGMGSPKSSSPHQVHQGDAQHNQQLLSTFTDLLNSCDLLTGDRTAEDVDITSLLNIMGESNSSSKEREYNETNPTVVREMKGTLNDGKKPTSHWDSLRKDVVGNGERKERSEDSMDSMDYEAIRRASIQEISEAIKERGMNHMLAVRIKDFLERIVKDHGAVDLEWLREVPADKAKDYLLSIRGLGLKSVECVRLLTLHNLAFPVDTNVGRIAVRLGWVPLQTLPDSLQLHLLELYPVLQSIQKYLWPRLCKMDQATLYELHYQLITFGKVFCTKSKPNCNACPMRGQCRHYASAYASARLALPAPDERSSTSATIPKSFPPAAIPMLELTPPLEKGLTREAPSNGVNSEPLIEEPASPEQECTELTESDIEHAYYNEDPDSDIEDSYYNEDPDEIETLELNIRQFTATLREHMERNMNLEEGDMSKALVALNTTTTIPTPKLKSTSRLRTEYLVYVLPDTHPLVNRMDKRDPLDPSPYLLAIWTPGEENSAQPCSMEETVRGTILVPCRTATGGRFPLNGTYFQVNELFADHASSLSPIEVPRSLLWDLPRKTVFFGTSVTSIFRGLSLERIKFCFWEGFVCVRGFESTSRAPRPLMARLHFKASTKK</sequence>
<evidence type="ECO:0000256" key="9">
    <source>
        <dbReference type="ARBA" id="ARBA00023242"/>
    </source>
</evidence>
<keyword evidence="9" id="KW-0539">Nucleus</keyword>
<dbReference type="GO" id="GO:0003906">
    <property type="term" value="F:DNA-(apurinic or apyrimidinic site) endonuclease activity"/>
    <property type="evidence" value="ECO:0007669"/>
    <property type="project" value="UniProtKB-ARBA"/>
</dbReference>
<protein>
    <recommendedName>
        <fullName evidence="11">HhH-GPD domain-containing protein</fullName>
    </recommendedName>
</protein>
<evidence type="ECO:0000256" key="10">
    <source>
        <dbReference type="SAM" id="MobiDB-lite"/>
    </source>
</evidence>
<dbReference type="EMBL" id="OU466862">
    <property type="protein sequence ID" value="CAH2074154.1"/>
    <property type="molecule type" value="Genomic_DNA"/>
</dbReference>
<dbReference type="Gene3D" id="1.10.1670.10">
    <property type="entry name" value="Helix-hairpin-Helix base-excision DNA repair enzymes (C-terminal)"/>
    <property type="match status" value="1"/>
</dbReference>
<name>A0AAU9SZ22_THLAR</name>
<dbReference type="InterPro" id="IPR044811">
    <property type="entry name" value="DME/ROS1"/>
</dbReference>
<evidence type="ECO:0000256" key="5">
    <source>
        <dbReference type="ARBA" id="ARBA00022723"/>
    </source>
</evidence>
<feature type="region of interest" description="Disordered" evidence="10">
    <location>
        <begin position="637"/>
        <end position="671"/>
    </location>
</feature>
<dbReference type="FunFam" id="1.10.1670.10:FF:000004">
    <property type="entry name" value="DNA glycosylase/AP lyase ROS1"/>
    <property type="match status" value="1"/>
</dbReference>